<dbReference type="InterPro" id="IPR005645">
    <property type="entry name" value="FSH-like_dom"/>
</dbReference>
<comment type="catalytic activity">
    <reaction evidence="5">
        <text>a carboxylic ester + H2O = an alcohol + a carboxylate + H(+)</text>
        <dbReference type="Rhea" id="RHEA:21164"/>
        <dbReference type="ChEBI" id="CHEBI:15377"/>
        <dbReference type="ChEBI" id="CHEBI:15378"/>
        <dbReference type="ChEBI" id="CHEBI:29067"/>
        <dbReference type="ChEBI" id="CHEBI:30879"/>
        <dbReference type="ChEBI" id="CHEBI:33308"/>
        <dbReference type="EC" id="3.1.1.1"/>
    </reaction>
</comment>
<reference evidence="9 10" key="1">
    <citation type="journal article" date="2010" name="Science">
        <title>Plasticity of animal genome architecture unmasked by rapid evolution of a pelagic tunicate.</title>
        <authorList>
            <person name="Denoeud F."/>
            <person name="Henriet S."/>
            <person name="Mungpakdee S."/>
            <person name="Aury J.M."/>
            <person name="Da Silva C."/>
            <person name="Brinkmann H."/>
            <person name="Mikhaleva J."/>
            <person name="Olsen L.C."/>
            <person name="Jubin C."/>
            <person name="Canestro C."/>
            <person name="Bouquet J.M."/>
            <person name="Danks G."/>
            <person name="Poulain J."/>
            <person name="Campsteijn C."/>
            <person name="Adamski M."/>
            <person name="Cross I."/>
            <person name="Yadetie F."/>
            <person name="Muffato M."/>
            <person name="Louis A."/>
            <person name="Butcher S."/>
            <person name="Tsagkogeorga G."/>
            <person name="Konrad A."/>
            <person name="Singh S."/>
            <person name="Jensen M.F."/>
            <person name="Cong E.H."/>
            <person name="Eikeseth-Otteraa H."/>
            <person name="Noel B."/>
            <person name="Anthouard V."/>
            <person name="Porcel B.M."/>
            <person name="Kachouri-Lafond R."/>
            <person name="Nishino A."/>
            <person name="Ugolini M."/>
            <person name="Chourrout P."/>
            <person name="Nishida H."/>
            <person name="Aasland R."/>
            <person name="Huzurbazar S."/>
            <person name="Westhof E."/>
            <person name="Delsuc F."/>
            <person name="Lehrach H."/>
            <person name="Reinhardt R."/>
            <person name="Weissenbach J."/>
            <person name="Roy S.W."/>
            <person name="Artiguenave F."/>
            <person name="Postlethwait J.H."/>
            <person name="Manak J.R."/>
            <person name="Thompson E.M."/>
            <person name="Jaillon O."/>
            <person name="Du Pasquier L."/>
            <person name="Boudinot P."/>
            <person name="Liberles D.A."/>
            <person name="Volff J.N."/>
            <person name="Philippe H."/>
            <person name="Lenhard B."/>
            <person name="Roest Crollius H."/>
            <person name="Wincker P."/>
            <person name="Chourrout D."/>
        </authorList>
    </citation>
    <scope>NUCLEOTIDE SEQUENCE [LARGE SCALE GENOMIC DNA]</scope>
</reference>
<protein>
    <recommendedName>
        <fullName evidence="2">Esterase OVCA2</fullName>
        <ecNumber evidence="4">3.1.1.1</ecNumber>
    </recommendedName>
    <alternativeName>
        <fullName evidence="7">OVCA2 serine hydrolase domain-containing protein</fullName>
    </alternativeName>
</protein>
<comment type="similarity">
    <text evidence="1">Belongs to the LovG family.</text>
</comment>
<evidence type="ECO:0000259" key="8">
    <source>
        <dbReference type="Pfam" id="PF03959"/>
    </source>
</evidence>
<dbReference type="InParanoid" id="E4XDK8"/>
<dbReference type="GO" id="GO:0106435">
    <property type="term" value="F:carboxylesterase activity"/>
    <property type="evidence" value="ECO:0007669"/>
    <property type="project" value="UniProtKB-EC"/>
</dbReference>
<dbReference type="Gene3D" id="3.40.50.1820">
    <property type="entry name" value="alpha/beta hydrolase"/>
    <property type="match status" value="1"/>
</dbReference>
<feature type="domain" description="Serine hydrolase" evidence="8">
    <location>
        <begin position="5"/>
        <end position="196"/>
    </location>
</feature>
<evidence type="ECO:0000256" key="4">
    <source>
        <dbReference type="ARBA" id="ARBA00039155"/>
    </source>
</evidence>
<dbReference type="InterPro" id="IPR050593">
    <property type="entry name" value="LovG"/>
</dbReference>
<dbReference type="SUPFAM" id="SSF53474">
    <property type="entry name" value="alpha/beta-Hydrolases"/>
    <property type="match status" value="1"/>
</dbReference>
<evidence type="ECO:0000313" key="10">
    <source>
        <dbReference type="Proteomes" id="UP000001307"/>
    </source>
</evidence>
<keyword evidence="3" id="KW-0378">Hydrolase</keyword>
<evidence type="ECO:0000256" key="1">
    <source>
        <dbReference type="ARBA" id="ARBA00005863"/>
    </source>
</evidence>
<gene>
    <name evidence="9" type="ORF">GSOID_T00008252001</name>
</gene>
<evidence type="ECO:0000256" key="6">
    <source>
        <dbReference type="ARBA" id="ARBA00093420"/>
    </source>
</evidence>
<evidence type="ECO:0000313" key="9">
    <source>
        <dbReference type="EMBL" id="CBY19246.1"/>
    </source>
</evidence>
<dbReference type="PANTHER" id="PTHR48070">
    <property type="entry name" value="ESTERASE OVCA2"/>
    <property type="match status" value="1"/>
</dbReference>
<dbReference type="AlphaFoldDB" id="E4XDK8"/>
<keyword evidence="10" id="KW-1185">Reference proteome</keyword>
<proteinExistence type="inferred from homology"/>
<name>E4XDK8_OIKDI</name>
<organism evidence="9 10">
    <name type="scientific">Oikopleura dioica</name>
    <name type="common">Tunicate</name>
    <dbReference type="NCBI Taxonomy" id="34765"/>
    <lineage>
        <taxon>Eukaryota</taxon>
        <taxon>Metazoa</taxon>
        <taxon>Chordata</taxon>
        <taxon>Tunicata</taxon>
        <taxon>Appendicularia</taxon>
        <taxon>Copelata</taxon>
        <taxon>Oikopleuridae</taxon>
        <taxon>Oikopleura</taxon>
    </lineage>
</organism>
<dbReference type="OrthoDB" id="414698at2759"/>
<dbReference type="FunFam" id="3.40.50.1820:FF:000073">
    <property type="entry name" value="esterase OVCA2 isoform X6"/>
    <property type="match status" value="1"/>
</dbReference>
<evidence type="ECO:0000256" key="5">
    <source>
        <dbReference type="ARBA" id="ARBA00051142"/>
    </source>
</evidence>
<sequence>MAEKKPMKMLCLHGYRQSGQGFRTKTGAIRKVIKKRCEYVWVDAPHKIPESEDLGWWFSQGQTYDACASTKEDNGFGESLDSIAKVFSEQGPFDGILSFSQGACFAAILCCLKESGDARFQNFKFAIIAAGYRSRTEQHQQFFEDVKVSFPTLHSIGETDQVIAREMSDELATYFAEEKTTIVRHPDGHIIPTKGEPKAAILKFLDEQKILDKLILTVE</sequence>
<dbReference type="Pfam" id="PF03959">
    <property type="entry name" value="FSH1"/>
    <property type="match status" value="1"/>
</dbReference>
<evidence type="ECO:0000256" key="2">
    <source>
        <dbReference type="ARBA" id="ARBA00021974"/>
    </source>
</evidence>
<evidence type="ECO:0000256" key="7">
    <source>
        <dbReference type="ARBA" id="ARBA00093679"/>
    </source>
</evidence>
<dbReference type="GO" id="GO:0005737">
    <property type="term" value="C:cytoplasm"/>
    <property type="evidence" value="ECO:0007669"/>
    <property type="project" value="TreeGrafter"/>
</dbReference>
<dbReference type="GO" id="GO:0032526">
    <property type="term" value="P:response to retinoic acid"/>
    <property type="evidence" value="ECO:0007669"/>
    <property type="project" value="TreeGrafter"/>
</dbReference>
<dbReference type="Proteomes" id="UP000001307">
    <property type="component" value="Unassembled WGS sequence"/>
</dbReference>
<dbReference type="PANTHER" id="PTHR48070:SF6">
    <property type="entry name" value="ESTERASE OVCA2"/>
    <property type="match status" value="1"/>
</dbReference>
<dbReference type="EMBL" id="FN653039">
    <property type="protein sequence ID" value="CBY19246.1"/>
    <property type="molecule type" value="Genomic_DNA"/>
</dbReference>
<dbReference type="EC" id="3.1.1.1" evidence="4"/>
<accession>E4XDK8</accession>
<dbReference type="GO" id="GO:0005634">
    <property type="term" value="C:nucleus"/>
    <property type="evidence" value="ECO:0007669"/>
    <property type="project" value="TreeGrafter"/>
</dbReference>
<evidence type="ECO:0000256" key="3">
    <source>
        <dbReference type="ARBA" id="ARBA00022801"/>
    </source>
</evidence>
<dbReference type="InterPro" id="IPR029058">
    <property type="entry name" value="AB_hydrolase_fold"/>
</dbReference>
<comment type="function">
    <text evidence="6">Exhibits ester hydrolase activity with a strong preference for long-chain alkyl ester substrates and high selectivity against a variety of short, branched, and substituted esters. Is able to hydrolyze ester bonds within a wide range of p-nitrophenyl derivatives (C2-C14) in vitro, with a strong preference toward substrates of &gt;8 carbons.</text>
</comment>